<keyword evidence="2" id="KW-1185">Reference proteome</keyword>
<reference evidence="1 2" key="1">
    <citation type="journal article" date="2017" name="Front. Genet.">
        <title>Draft sequencing of the heterozygous diploid genome of Satsuma (Citrus unshiu Marc.) using a hybrid assembly approach.</title>
        <authorList>
            <person name="Shimizu T."/>
            <person name="Tanizawa Y."/>
            <person name="Mochizuki T."/>
            <person name="Nagasaki H."/>
            <person name="Yoshioka T."/>
            <person name="Toyoda A."/>
            <person name="Fujiyama A."/>
            <person name="Kaminuma E."/>
            <person name="Nakamura Y."/>
        </authorList>
    </citation>
    <scope>NUCLEOTIDE SEQUENCE [LARGE SCALE GENOMIC DNA]</scope>
    <source>
        <strain evidence="2">cv. Miyagawa wase</strain>
    </source>
</reference>
<comment type="caution">
    <text evidence="1">The sequence shown here is derived from an EMBL/GenBank/DDBJ whole genome shotgun (WGS) entry which is preliminary data.</text>
</comment>
<dbReference type="AlphaFoldDB" id="A0A2H5QXG8"/>
<accession>A0A2H5QXG8</accession>
<protein>
    <submittedName>
        <fullName evidence="1">Uncharacterized protein</fullName>
    </submittedName>
</protein>
<sequence length="59" mass="7037">MHWKMPEESIFYRQVLFRGKLCGSYKDGLELEEEKNLKKAKETLDSVIFGTHYKGKKRD</sequence>
<dbReference type="EMBL" id="BDQV01001043">
    <property type="protein sequence ID" value="GAY68985.1"/>
    <property type="molecule type" value="Genomic_DNA"/>
</dbReference>
<dbReference type="Proteomes" id="UP000236630">
    <property type="component" value="Unassembled WGS sequence"/>
</dbReference>
<name>A0A2H5QXG8_CITUN</name>
<gene>
    <name evidence="1" type="ORF">CUMW_268480</name>
</gene>
<organism evidence="1 2">
    <name type="scientific">Citrus unshiu</name>
    <name type="common">Satsuma mandarin</name>
    <name type="synonym">Citrus nobilis var. unshiu</name>
    <dbReference type="NCBI Taxonomy" id="55188"/>
    <lineage>
        <taxon>Eukaryota</taxon>
        <taxon>Viridiplantae</taxon>
        <taxon>Streptophyta</taxon>
        <taxon>Embryophyta</taxon>
        <taxon>Tracheophyta</taxon>
        <taxon>Spermatophyta</taxon>
        <taxon>Magnoliopsida</taxon>
        <taxon>eudicotyledons</taxon>
        <taxon>Gunneridae</taxon>
        <taxon>Pentapetalae</taxon>
        <taxon>rosids</taxon>
        <taxon>malvids</taxon>
        <taxon>Sapindales</taxon>
        <taxon>Rutaceae</taxon>
        <taxon>Aurantioideae</taxon>
        <taxon>Citrus</taxon>
    </lineage>
</organism>
<proteinExistence type="predicted"/>
<evidence type="ECO:0000313" key="1">
    <source>
        <dbReference type="EMBL" id="GAY68985.1"/>
    </source>
</evidence>
<evidence type="ECO:0000313" key="2">
    <source>
        <dbReference type="Proteomes" id="UP000236630"/>
    </source>
</evidence>